<protein>
    <submittedName>
        <fullName evidence="1">Inner centromere protein A isoform X2</fullName>
    </submittedName>
</protein>
<organism evidence="1 2">
    <name type="scientific">Melia azedarach</name>
    <name type="common">Chinaberry tree</name>
    <dbReference type="NCBI Taxonomy" id="155640"/>
    <lineage>
        <taxon>Eukaryota</taxon>
        <taxon>Viridiplantae</taxon>
        <taxon>Streptophyta</taxon>
        <taxon>Embryophyta</taxon>
        <taxon>Tracheophyta</taxon>
        <taxon>Spermatophyta</taxon>
        <taxon>Magnoliopsida</taxon>
        <taxon>eudicotyledons</taxon>
        <taxon>Gunneridae</taxon>
        <taxon>Pentapetalae</taxon>
        <taxon>rosids</taxon>
        <taxon>malvids</taxon>
        <taxon>Sapindales</taxon>
        <taxon>Meliaceae</taxon>
        <taxon>Melia</taxon>
    </lineage>
</organism>
<dbReference type="EMBL" id="CM051395">
    <property type="protein sequence ID" value="KAJ4726415.1"/>
    <property type="molecule type" value="Genomic_DNA"/>
</dbReference>
<reference evidence="1 2" key="1">
    <citation type="journal article" date="2023" name="Science">
        <title>Complex scaffold remodeling in plant triterpene biosynthesis.</title>
        <authorList>
            <person name="De La Pena R."/>
            <person name="Hodgson H."/>
            <person name="Liu J.C."/>
            <person name="Stephenson M.J."/>
            <person name="Martin A.C."/>
            <person name="Owen C."/>
            <person name="Harkess A."/>
            <person name="Leebens-Mack J."/>
            <person name="Jimenez L.E."/>
            <person name="Osbourn A."/>
            <person name="Sattely E.S."/>
        </authorList>
    </citation>
    <scope>NUCLEOTIDE SEQUENCE [LARGE SCALE GENOMIC DNA]</scope>
    <source>
        <strain evidence="2">cv. JPN11</strain>
        <tissue evidence="1">Leaf</tissue>
    </source>
</reference>
<gene>
    <name evidence="1" type="ORF">OWV82_005128</name>
</gene>
<keyword evidence="2" id="KW-1185">Reference proteome</keyword>
<proteinExistence type="predicted"/>
<dbReference type="Proteomes" id="UP001164539">
    <property type="component" value="Chromosome 2"/>
</dbReference>
<sequence>MPALHQYMRLSVLHPSPKHVPKTTLWPSFASMKYAHCLSNAFQPSYYELAIKKMCHSYLYLDSLRLHRVGALHMSSEVRDIQCFCNWHESKVGICSSERQTCNEEAQVDIFNESLNSLCDKDQKEMERRRKIGLANKGRMPWNKGRKHTAETRVRIKQRTIEALRDPKVRKKMAEHQLAHSDETKARIGSALKHVWAKRLRWKRLGEEFLLSWSESIAKAAKDGGSDQQELDWDSYDKMKQELDVQQLQWAAEKAKAKEMAKIMAEQAALARAEKAAQKKAEKMARLAEKRKEWEEKAKARRERKRKEGRKKEKNEFSVSQGLKLKRLIKIHKKRSVNVPVSIQGNIVDSHVRAWEKFDVNLIKKEKMQREVPLADQIQAAKNKRAETIAKEVLAASSSNHPQSVKCGSDSQLQFMRHK</sequence>
<comment type="caution">
    <text evidence="1">The sequence shown here is derived from an EMBL/GenBank/DDBJ whole genome shotgun (WGS) entry which is preliminary data.</text>
</comment>
<evidence type="ECO:0000313" key="1">
    <source>
        <dbReference type="EMBL" id="KAJ4726415.1"/>
    </source>
</evidence>
<evidence type="ECO:0000313" key="2">
    <source>
        <dbReference type="Proteomes" id="UP001164539"/>
    </source>
</evidence>
<accession>A0ACC1YRH0</accession>
<name>A0ACC1YRH0_MELAZ</name>